<dbReference type="AlphaFoldDB" id="A0AAV7W3P4"/>
<evidence type="ECO:0000313" key="3">
    <source>
        <dbReference type="Proteomes" id="UP001066276"/>
    </source>
</evidence>
<dbReference type="EMBL" id="JANPWB010000002">
    <property type="protein sequence ID" value="KAJ1207591.1"/>
    <property type="molecule type" value="Genomic_DNA"/>
</dbReference>
<protein>
    <submittedName>
        <fullName evidence="2">Uncharacterized protein</fullName>
    </submittedName>
</protein>
<comment type="caution">
    <text evidence="2">The sequence shown here is derived from an EMBL/GenBank/DDBJ whole genome shotgun (WGS) entry which is preliminary data.</text>
</comment>
<dbReference type="Proteomes" id="UP001066276">
    <property type="component" value="Chromosome 1_2"/>
</dbReference>
<proteinExistence type="predicted"/>
<evidence type="ECO:0000256" key="1">
    <source>
        <dbReference type="SAM" id="MobiDB-lite"/>
    </source>
</evidence>
<keyword evidence="3" id="KW-1185">Reference proteome</keyword>
<sequence>METPEDPTPDHPATTPAEESKSLEAIVAPSKTPAPDTPDPHQKSRTNQNDGKTNKWPKGQRQGNPATAQAREQCLNKMAALKKTPTKETGLSPEDPSSGQGGGTEKGTRRNP</sequence>
<reference evidence="2" key="1">
    <citation type="journal article" date="2022" name="bioRxiv">
        <title>Sequencing and chromosome-scale assembly of the giantPleurodeles waltlgenome.</title>
        <authorList>
            <person name="Brown T."/>
            <person name="Elewa A."/>
            <person name="Iarovenko S."/>
            <person name="Subramanian E."/>
            <person name="Araus A.J."/>
            <person name="Petzold A."/>
            <person name="Susuki M."/>
            <person name="Suzuki K.-i.T."/>
            <person name="Hayashi T."/>
            <person name="Toyoda A."/>
            <person name="Oliveira C."/>
            <person name="Osipova E."/>
            <person name="Leigh N.D."/>
            <person name="Simon A."/>
            <person name="Yun M.H."/>
        </authorList>
    </citation>
    <scope>NUCLEOTIDE SEQUENCE</scope>
    <source>
        <strain evidence="2">20211129_DDA</strain>
        <tissue evidence="2">Liver</tissue>
    </source>
</reference>
<name>A0AAV7W3P4_PLEWA</name>
<organism evidence="2 3">
    <name type="scientific">Pleurodeles waltl</name>
    <name type="common">Iberian ribbed newt</name>
    <dbReference type="NCBI Taxonomy" id="8319"/>
    <lineage>
        <taxon>Eukaryota</taxon>
        <taxon>Metazoa</taxon>
        <taxon>Chordata</taxon>
        <taxon>Craniata</taxon>
        <taxon>Vertebrata</taxon>
        <taxon>Euteleostomi</taxon>
        <taxon>Amphibia</taxon>
        <taxon>Batrachia</taxon>
        <taxon>Caudata</taxon>
        <taxon>Salamandroidea</taxon>
        <taxon>Salamandridae</taxon>
        <taxon>Pleurodelinae</taxon>
        <taxon>Pleurodeles</taxon>
    </lineage>
</organism>
<feature type="region of interest" description="Disordered" evidence="1">
    <location>
        <begin position="1"/>
        <end position="112"/>
    </location>
</feature>
<gene>
    <name evidence="2" type="ORF">NDU88_002982</name>
</gene>
<accession>A0AAV7W3P4</accession>
<evidence type="ECO:0000313" key="2">
    <source>
        <dbReference type="EMBL" id="KAJ1207591.1"/>
    </source>
</evidence>